<evidence type="ECO:0000313" key="5">
    <source>
        <dbReference type="Proteomes" id="UP001174936"/>
    </source>
</evidence>
<name>A0AA39Y0L4_9PEZI</name>
<feature type="chain" id="PRO_5041447995" evidence="3">
    <location>
        <begin position="22"/>
        <end position="205"/>
    </location>
</feature>
<dbReference type="EMBL" id="JAULSV010000005">
    <property type="protein sequence ID" value="KAK0643195.1"/>
    <property type="molecule type" value="Genomic_DNA"/>
</dbReference>
<evidence type="ECO:0000256" key="1">
    <source>
        <dbReference type="SAM" id="MobiDB-lite"/>
    </source>
</evidence>
<reference evidence="4" key="1">
    <citation type="submission" date="2023-06" db="EMBL/GenBank/DDBJ databases">
        <title>Genome-scale phylogeny and comparative genomics of the fungal order Sordariales.</title>
        <authorList>
            <consortium name="Lawrence Berkeley National Laboratory"/>
            <person name="Hensen N."/>
            <person name="Bonometti L."/>
            <person name="Westerberg I."/>
            <person name="Brannstrom I.O."/>
            <person name="Guillou S."/>
            <person name="Cros-Aarteil S."/>
            <person name="Calhoun S."/>
            <person name="Haridas S."/>
            <person name="Kuo A."/>
            <person name="Mondo S."/>
            <person name="Pangilinan J."/>
            <person name="Riley R."/>
            <person name="Labutti K."/>
            <person name="Andreopoulos B."/>
            <person name="Lipzen A."/>
            <person name="Chen C."/>
            <person name="Yanf M."/>
            <person name="Daum C."/>
            <person name="Ng V."/>
            <person name="Clum A."/>
            <person name="Steindorff A."/>
            <person name="Ohm R."/>
            <person name="Martin F."/>
            <person name="Silar P."/>
            <person name="Natvig D."/>
            <person name="Lalanne C."/>
            <person name="Gautier V."/>
            <person name="Ament-Velasquez S.L."/>
            <person name="Kruys A."/>
            <person name="Hutchinson M.I."/>
            <person name="Powell A.J."/>
            <person name="Barry K."/>
            <person name="Miller A.N."/>
            <person name="Grigoriev I.V."/>
            <person name="Debuchy R."/>
            <person name="Gladieux P."/>
            <person name="Thoren M.H."/>
            <person name="Johannesson H."/>
        </authorList>
    </citation>
    <scope>NUCLEOTIDE SEQUENCE</scope>
    <source>
        <strain evidence="4">SMH2532-1</strain>
    </source>
</reference>
<feature type="region of interest" description="Disordered" evidence="1">
    <location>
        <begin position="86"/>
        <end position="109"/>
    </location>
</feature>
<dbReference type="AlphaFoldDB" id="A0AA39Y0L4"/>
<sequence>MMRFAMQILILILAGLPALMALPISPITNSSIGFIAHPLNSTNISTIPIPRPYNGNYTMSCMANFTGGNYTLVPCDNNSTLTNTTLTNSTTPSPPVYQQETTTQPANNANGPSGLTIGAGIGITLAATFIAFVLWFSLIHCKDRRSRPAPSNTNNDFELSHGQVVSHLGRRRDSDQYRFPPPIQAPPRAVVGHSGHRRDSGQYRY</sequence>
<accession>A0AA39Y0L4</accession>
<proteinExistence type="predicted"/>
<keyword evidence="2" id="KW-1133">Transmembrane helix</keyword>
<feature type="region of interest" description="Disordered" evidence="1">
    <location>
        <begin position="168"/>
        <end position="205"/>
    </location>
</feature>
<feature type="signal peptide" evidence="3">
    <location>
        <begin position="1"/>
        <end position="21"/>
    </location>
</feature>
<keyword evidence="2" id="KW-0472">Membrane</keyword>
<comment type="caution">
    <text evidence="4">The sequence shown here is derived from an EMBL/GenBank/DDBJ whole genome shotgun (WGS) entry which is preliminary data.</text>
</comment>
<keyword evidence="5" id="KW-1185">Reference proteome</keyword>
<keyword evidence="3" id="KW-0732">Signal</keyword>
<feature type="transmembrane region" description="Helical" evidence="2">
    <location>
        <begin position="115"/>
        <end position="138"/>
    </location>
</feature>
<protein>
    <submittedName>
        <fullName evidence="4">Uncharacterized protein</fullName>
    </submittedName>
</protein>
<evidence type="ECO:0000256" key="2">
    <source>
        <dbReference type="SAM" id="Phobius"/>
    </source>
</evidence>
<gene>
    <name evidence="4" type="ORF">B0T16DRAFT_391762</name>
</gene>
<evidence type="ECO:0000256" key="3">
    <source>
        <dbReference type="SAM" id="SignalP"/>
    </source>
</evidence>
<feature type="compositionally biased region" description="Polar residues" evidence="1">
    <location>
        <begin position="96"/>
        <end position="109"/>
    </location>
</feature>
<evidence type="ECO:0000313" key="4">
    <source>
        <dbReference type="EMBL" id="KAK0643195.1"/>
    </source>
</evidence>
<organism evidence="4 5">
    <name type="scientific">Cercophora newfieldiana</name>
    <dbReference type="NCBI Taxonomy" id="92897"/>
    <lineage>
        <taxon>Eukaryota</taxon>
        <taxon>Fungi</taxon>
        <taxon>Dikarya</taxon>
        <taxon>Ascomycota</taxon>
        <taxon>Pezizomycotina</taxon>
        <taxon>Sordariomycetes</taxon>
        <taxon>Sordariomycetidae</taxon>
        <taxon>Sordariales</taxon>
        <taxon>Lasiosphaeriaceae</taxon>
        <taxon>Cercophora</taxon>
    </lineage>
</organism>
<keyword evidence="2" id="KW-0812">Transmembrane</keyword>
<dbReference type="Proteomes" id="UP001174936">
    <property type="component" value="Unassembled WGS sequence"/>
</dbReference>